<evidence type="ECO:0000259" key="7">
    <source>
        <dbReference type="PROSITE" id="PS51900"/>
    </source>
</evidence>
<name>A0A4R1L367_9BACT</name>
<comment type="similarity">
    <text evidence="1">Belongs to the 'phage' integrase family.</text>
</comment>
<dbReference type="GO" id="GO:0015074">
    <property type="term" value="P:DNA integration"/>
    <property type="evidence" value="ECO:0007669"/>
    <property type="project" value="UniProtKB-KW"/>
</dbReference>
<dbReference type="GO" id="GO:0003677">
    <property type="term" value="F:DNA binding"/>
    <property type="evidence" value="ECO:0007669"/>
    <property type="project" value="UniProtKB-UniRule"/>
</dbReference>
<reference evidence="8 9" key="1">
    <citation type="submission" date="2019-03" db="EMBL/GenBank/DDBJ databases">
        <title>Genomic Encyclopedia of Type Strains, Phase IV (KMG-IV): sequencing the most valuable type-strain genomes for metagenomic binning, comparative biology and taxonomic classification.</title>
        <authorList>
            <person name="Goeker M."/>
        </authorList>
    </citation>
    <scope>NUCLEOTIDE SEQUENCE [LARGE SCALE GENOMIC DNA]</scope>
    <source>
        <strain evidence="8 9">DSM 103428</strain>
    </source>
</reference>
<dbReference type="InterPro" id="IPR050808">
    <property type="entry name" value="Phage_Integrase"/>
</dbReference>
<dbReference type="Pfam" id="PF00589">
    <property type="entry name" value="Phage_integrase"/>
    <property type="match status" value="1"/>
</dbReference>
<dbReference type="GO" id="GO:0006310">
    <property type="term" value="P:DNA recombination"/>
    <property type="evidence" value="ECO:0007669"/>
    <property type="project" value="UniProtKB-KW"/>
</dbReference>
<organism evidence="8 9">
    <name type="scientific">Acidipila rosea</name>
    <dbReference type="NCBI Taxonomy" id="768535"/>
    <lineage>
        <taxon>Bacteria</taxon>
        <taxon>Pseudomonadati</taxon>
        <taxon>Acidobacteriota</taxon>
        <taxon>Terriglobia</taxon>
        <taxon>Terriglobales</taxon>
        <taxon>Acidobacteriaceae</taxon>
        <taxon>Acidipila</taxon>
    </lineage>
</organism>
<dbReference type="InterPro" id="IPR025166">
    <property type="entry name" value="Integrase_DNA_bind_dom"/>
</dbReference>
<dbReference type="OrthoDB" id="9795573at2"/>
<evidence type="ECO:0000256" key="3">
    <source>
        <dbReference type="ARBA" id="ARBA00023125"/>
    </source>
</evidence>
<evidence type="ECO:0000313" key="8">
    <source>
        <dbReference type="EMBL" id="TCK72466.1"/>
    </source>
</evidence>
<dbReference type="PROSITE" id="PS51900">
    <property type="entry name" value="CB"/>
    <property type="match status" value="1"/>
</dbReference>
<proteinExistence type="inferred from homology"/>
<dbReference type="RefSeq" id="WP_131995800.1">
    <property type="nucleotide sequence ID" value="NZ_SMGK01000003.1"/>
</dbReference>
<keyword evidence="4" id="KW-0233">DNA recombination</keyword>
<dbReference type="InterPro" id="IPR010998">
    <property type="entry name" value="Integrase_recombinase_N"/>
</dbReference>
<dbReference type="Gene3D" id="1.10.150.130">
    <property type="match status" value="1"/>
</dbReference>
<dbReference type="InterPro" id="IPR038488">
    <property type="entry name" value="Integrase_DNA-bd_sf"/>
</dbReference>
<evidence type="ECO:0000313" key="9">
    <source>
        <dbReference type="Proteomes" id="UP000295210"/>
    </source>
</evidence>
<protein>
    <submittedName>
        <fullName evidence="8">Integrase</fullName>
    </submittedName>
</protein>
<evidence type="ECO:0000256" key="1">
    <source>
        <dbReference type="ARBA" id="ARBA00008857"/>
    </source>
</evidence>
<dbReference type="PANTHER" id="PTHR30629:SF2">
    <property type="entry name" value="PROPHAGE INTEGRASE INTS-RELATED"/>
    <property type="match status" value="1"/>
</dbReference>
<gene>
    <name evidence="8" type="ORF">C7378_2043</name>
</gene>
<dbReference type="InterPro" id="IPR053876">
    <property type="entry name" value="Phage_int_M"/>
</dbReference>
<sequence length="410" mass="46300">MPANLLTALDCKNAACTTTTIRKLSDGDGLYLWVYREGKKHWRFRYWQDGKEKSLLLGTFPLVSLKEARAKRETIRKQLQSGADPSAERKAEARRKQLASANSFEAVAREWFGKQSATWVASHTSDVRRRLEANIFPLLGSRPIAEIDAPELLAAIRNIESRGSYDLAHRVLQVCGQVFRYGIATGRCSRNPAPDLCGALAPHVKQHQPAVRPEEFPELVRKIATYDEIGDRQTRLALQLLALTFVRTNELIGATWAELDLEQGLWVIPAERMKMRAEHIVPLARQTVVLLEELKPLAGTSRYLLPGRNAAKSISNNTMLFALYRLGYRSRMTGHGFRAVASTILNESGFRPDVIERQLAHCERNAVRGAYNRAEYLPERKRMMQWWADHIDGIVTESKVLVGNFGNARA</sequence>
<comment type="caution">
    <text evidence="8">The sequence shown here is derived from an EMBL/GenBank/DDBJ whole genome shotgun (WGS) entry which is preliminary data.</text>
</comment>
<evidence type="ECO:0000256" key="4">
    <source>
        <dbReference type="ARBA" id="ARBA00023172"/>
    </source>
</evidence>
<dbReference type="InterPro" id="IPR044068">
    <property type="entry name" value="CB"/>
</dbReference>
<accession>A0A4R1L367</accession>
<dbReference type="SUPFAM" id="SSF56349">
    <property type="entry name" value="DNA breaking-rejoining enzymes"/>
    <property type="match status" value="1"/>
</dbReference>
<dbReference type="Proteomes" id="UP000295210">
    <property type="component" value="Unassembled WGS sequence"/>
</dbReference>
<dbReference type="Gene3D" id="1.10.443.10">
    <property type="entry name" value="Intergrase catalytic core"/>
    <property type="match status" value="1"/>
</dbReference>
<feature type="domain" description="Tyr recombinase" evidence="6">
    <location>
        <begin position="206"/>
        <end position="384"/>
    </location>
</feature>
<dbReference type="InterPro" id="IPR013762">
    <property type="entry name" value="Integrase-like_cat_sf"/>
</dbReference>
<evidence type="ECO:0000256" key="5">
    <source>
        <dbReference type="PROSITE-ProRule" id="PRU01248"/>
    </source>
</evidence>
<dbReference type="InterPro" id="IPR011010">
    <property type="entry name" value="DNA_brk_join_enz"/>
</dbReference>
<keyword evidence="3 5" id="KW-0238">DNA-binding</keyword>
<dbReference type="CDD" id="cd00801">
    <property type="entry name" value="INT_P4_C"/>
    <property type="match status" value="1"/>
</dbReference>
<dbReference type="PANTHER" id="PTHR30629">
    <property type="entry name" value="PROPHAGE INTEGRASE"/>
    <property type="match status" value="1"/>
</dbReference>
<feature type="domain" description="Core-binding (CB)" evidence="7">
    <location>
        <begin position="102"/>
        <end position="183"/>
    </location>
</feature>
<dbReference type="AlphaFoldDB" id="A0A4R1L367"/>
<dbReference type="EMBL" id="SMGK01000003">
    <property type="protein sequence ID" value="TCK72466.1"/>
    <property type="molecule type" value="Genomic_DNA"/>
</dbReference>
<evidence type="ECO:0000259" key="6">
    <source>
        <dbReference type="PROSITE" id="PS51898"/>
    </source>
</evidence>
<keyword evidence="9" id="KW-1185">Reference proteome</keyword>
<dbReference type="PROSITE" id="PS51898">
    <property type="entry name" value="TYR_RECOMBINASE"/>
    <property type="match status" value="1"/>
</dbReference>
<keyword evidence="2" id="KW-0229">DNA integration</keyword>
<dbReference type="Pfam" id="PF22022">
    <property type="entry name" value="Phage_int_M"/>
    <property type="match status" value="1"/>
</dbReference>
<dbReference type="Pfam" id="PF13356">
    <property type="entry name" value="Arm-DNA-bind_3"/>
    <property type="match status" value="1"/>
</dbReference>
<evidence type="ECO:0000256" key="2">
    <source>
        <dbReference type="ARBA" id="ARBA00022908"/>
    </source>
</evidence>
<dbReference type="Gene3D" id="3.30.160.390">
    <property type="entry name" value="Integrase, DNA-binding domain"/>
    <property type="match status" value="1"/>
</dbReference>
<dbReference type="InterPro" id="IPR002104">
    <property type="entry name" value="Integrase_catalytic"/>
</dbReference>